<keyword evidence="3" id="KW-0479">Metal-binding</keyword>
<evidence type="ECO:0000256" key="2">
    <source>
        <dbReference type="ARBA" id="ARBA00022691"/>
    </source>
</evidence>
<dbReference type="Proteomes" id="UP000034407">
    <property type="component" value="Unassembled WGS sequence"/>
</dbReference>
<dbReference type="SFLD" id="SFLDG01280">
    <property type="entry name" value="HydE/PylB-like"/>
    <property type="match status" value="1"/>
</dbReference>
<dbReference type="InterPro" id="IPR013785">
    <property type="entry name" value="Aldolase_TIM"/>
</dbReference>
<dbReference type="OrthoDB" id="9775764at2"/>
<keyword evidence="4 7" id="KW-0408">Iron</keyword>
<gene>
    <name evidence="10" type="ORF">VN21_09565</name>
</gene>
<reference evidence="10 11" key="1">
    <citation type="submission" date="2015-04" db="EMBL/GenBank/DDBJ databases">
        <title>Microcin producing Clostridium sp. JC272T.</title>
        <authorList>
            <person name="Jyothsna T."/>
            <person name="Sasikala C."/>
            <person name="Ramana C."/>
        </authorList>
    </citation>
    <scope>NUCLEOTIDE SEQUENCE [LARGE SCALE GENOMIC DNA]</scope>
    <source>
        <strain evidence="10 11">JC272</strain>
    </source>
</reference>
<dbReference type="CDD" id="cd01335">
    <property type="entry name" value="Radical_SAM"/>
    <property type="match status" value="1"/>
</dbReference>
<accession>A0A0M3DIN4</accession>
<feature type="binding site" evidence="8">
    <location>
        <position position="183"/>
    </location>
    <ligand>
        <name>S-adenosyl-L-methionine</name>
        <dbReference type="ChEBI" id="CHEBI:59789"/>
    </ligand>
</feature>
<evidence type="ECO:0000256" key="6">
    <source>
        <dbReference type="ARBA" id="ARBA00034078"/>
    </source>
</evidence>
<feature type="binding site" evidence="8">
    <location>
        <position position="139"/>
    </location>
    <ligand>
        <name>(3R)-3-methyl-D-ornithine</name>
        <dbReference type="ChEBI" id="CHEBI:64642"/>
    </ligand>
</feature>
<dbReference type="InterPro" id="IPR024021">
    <property type="entry name" value="FeFe-hyd_HydE_rSAM"/>
</dbReference>
<evidence type="ECO:0000256" key="1">
    <source>
        <dbReference type="ARBA" id="ARBA00022485"/>
    </source>
</evidence>
<dbReference type="EMBL" id="LBBT01000203">
    <property type="protein sequence ID" value="KKY01257.1"/>
    <property type="molecule type" value="Genomic_DNA"/>
</dbReference>
<evidence type="ECO:0000256" key="3">
    <source>
        <dbReference type="ARBA" id="ARBA00022723"/>
    </source>
</evidence>
<evidence type="ECO:0000259" key="9">
    <source>
        <dbReference type="PROSITE" id="PS51918"/>
    </source>
</evidence>
<evidence type="ECO:0000313" key="10">
    <source>
        <dbReference type="EMBL" id="KKY01257.1"/>
    </source>
</evidence>
<dbReference type="GO" id="GO:0016740">
    <property type="term" value="F:transferase activity"/>
    <property type="evidence" value="ECO:0007669"/>
    <property type="project" value="TreeGrafter"/>
</dbReference>
<dbReference type="InterPro" id="IPR007197">
    <property type="entry name" value="rSAM"/>
</dbReference>
<dbReference type="GO" id="GO:0051539">
    <property type="term" value="F:4 iron, 4 sulfur cluster binding"/>
    <property type="evidence" value="ECO:0007669"/>
    <property type="project" value="UniProtKB-KW"/>
</dbReference>
<dbReference type="PIRSF" id="PIRSF004762">
    <property type="entry name" value="CHP00423"/>
    <property type="match status" value="1"/>
</dbReference>
<evidence type="ECO:0000256" key="8">
    <source>
        <dbReference type="PIRSR" id="PIRSR004762-2"/>
    </source>
</evidence>
<dbReference type="GO" id="GO:0042364">
    <property type="term" value="P:water-soluble vitamin biosynthetic process"/>
    <property type="evidence" value="ECO:0007669"/>
    <property type="project" value="UniProtKB-ARBA"/>
</dbReference>
<dbReference type="PATRIC" id="fig|1629550.3.peg.1362"/>
<organism evidence="10 11">
    <name type="scientific">Paraclostridium benzoelyticum</name>
    <dbReference type="NCBI Taxonomy" id="1629550"/>
    <lineage>
        <taxon>Bacteria</taxon>
        <taxon>Bacillati</taxon>
        <taxon>Bacillota</taxon>
        <taxon>Clostridia</taxon>
        <taxon>Peptostreptococcales</taxon>
        <taxon>Peptostreptococcaceae</taxon>
        <taxon>Paraclostridium</taxon>
    </lineage>
</organism>
<comment type="cofactor">
    <cofactor evidence="6">
        <name>[2Fe-2S] cluster</name>
        <dbReference type="ChEBI" id="CHEBI:190135"/>
    </cofactor>
</comment>
<dbReference type="PROSITE" id="PS51918">
    <property type="entry name" value="RADICAL_SAM"/>
    <property type="match status" value="1"/>
</dbReference>
<dbReference type="RefSeq" id="WP_046823058.1">
    <property type="nucleotide sequence ID" value="NZ_LBBT01000203.1"/>
</dbReference>
<dbReference type="Gene3D" id="3.20.20.70">
    <property type="entry name" value="Aldolase class I"/>
    <property type="match status" value="1"/>
</dbReference>
<evidence type="ECO:0000256" key="7">
    <source>
        <dbReference type="PIRSR" id="PIRSR004762-1"/>
    </source>
</evidence>
<keyword evidence="11" id="KW-1185">Reference proteome</keyword>
<dbReference type="GO" id="GO:0044272">
    <property type="term" value="P:sulfur compound biosynthetic process"/>
    <property type="evidence" value="ECO:0007669"/>
    <property type="project" value="UniProtKB-ARBA"/>
</dbReference>
<dbReference type="SFLD" id="SFLDG01060">
    <property type="entry name" value="BATS_domain_containing"/>
    <property type="match status" value="1"/>
</dbReference>
<protein>
    <submittedName>
        <fullName evidence="10">Biotin synthase</fullName>
    </submittedName>
</protein>
<dbReference type="PANTHER" id="PTHR43726">
    <property type="entry name" value="3-METHYLORNITHINE SYNTHASE"/>
    <property type="match status" value="1"/>
</dbReference>
<dbReference type="NCBIfam" id="TIGR03956">
    <property type="entry name" value="rSAM_HydE"/>
    <property type="match status" value="1"/>
</dbReference>
<dbReference type="InterPro" id="IPR006638">
    <property type="entry name" value="Elp3/MiaA/NifB-like_rSAM"/>
</dbReference>
<name>A0A0M3DIN4_9FIRM</name>
<dbReference type="SMART" id="SM00876">
    <property type="entry name" value="BATS"/>
    <property type="match status" value="1"/>
</dbReference>
<feature type="domain" description="Radical SAM core" evidence="9">
    <location>
        <begin position="50"/>
        <end position="271"/>
    </location>
</feature>
<dbReference type="AlphaFoldDB" id="A0A0M3DIN4"/>
<keyword evidence="5 7" id="KW-0411">Iron-sulfur</keyword>
<sequence>MDVKAIIEKLYETNDATKEELLYLLDNIDDESKKLLMKRAHETRMKYYGNKVYMRGLIELTSFCQKDCLYCGLRRHNKEAQRYRLNLDEVLECVRKGDKLGYKTFVLQGGEDAYFTDEKIIEIIKAIKSEFPHNAITLSLGERSYESYKKLYDAGADRYLLRHESASKDLYESIHPGEPFEKRRNCLKNLKEIGYQSGAGFMVGIPNQTNSDLVNDLRFVKEFEPAMCGIGPFIPHKDTPLKDYEHGSLETTVICLSIVRLLLPSVLLPATTALSSIDKHGREEGLKAGGNVIMPNLSPMSVREKYSLYDNKAYILDEDAEYRVMIENKIKEAGFEVEVSRGDNPEFIK</sequence>
<dbReference type="PANTHER" id="PTHR43726:SF1">
    <property type="entry name" value="BIOTIN SYNTHASE"/>
    <property type="match status" value="1"/>
</dbReference>
<dbReference type="SFLD" id="SFLDS00029">
    <property type="entry name" value="Radical_SAM"/>
    <property type="match status" value="1"/>
</dbReference>
<feature type="binding site" evidence="7">
    <location>
        <position position="71"/>
    </location>
    <ligand>
        <name>[4Fe-4S] cluster</name>
        <dbReference type="ChEBI" id="CHEBI:49883"/>
        <note>4Fe-4S-S-AdoMet</note>
    </ligand>
</feature>
<proteinExistence type="predicted"/>
<dbReference type="GO" id="GO:0046872">
    <property type="term" value="F:metal ion binding"/>
    <property type="evidence" value="ECO:0007669"/>
    <property type="project" value="UniProtKB-KW"/>
</dbReference>
<dbReference type="SUPFAM" id="SSF102114">
    <property type="entry name" value="Radical SAM enzymes"/>
    <property type="match status" value="1"/>
</dbReference>
<dbReference type="Pfam" id="PF04055">
    <property type="entry name" value="Radical_SAM"/>
    <property type="match status" value="1"/>
</dbReference>
<evidence type="ECO:0000313" key="11">
    <source>
        <dbReference type="Proteomes" id="UP000034407"/>
    </source>
</evidence>
<evidence type="ECO:0000256" key="5">
    <source>
        <dbReference type="ARBA" id="ARBA00023014"/>
    </source>
</evidence>
<dbReference type="SMART" id="SM00729">
    <property type="entry name" value="Elp3"/>
    <property type="match status" value="1"/>
</dbReference>
<feature type="binding site" evidence="8">
    <location>
        <position position="164"/>
    </location>
    <ligand>
        <name>S-adenosyl-L-methionine</name>
        <dbReference type="ChEBI" id="CHEBI:59789"/>
    </ligand>
</feature>
<dbReference type="InterPro" id="IPR058240">
    <property type="entry name" value="rSAM_sf"/>
</dbReference>
<comment type="cofactor">
    <cofactor evidence="7">
        <name>[4Fe-4S] cluster</name>
        <dbReference type="ChEBI" id="CHEBI:49883"/>
    </cofactor>
    <text evidence="7">Binds 1 [4Fe-4S] cluster. The cluster is coordinated with 3 cysteines and an exchangeable S-adenosyl-L-methionine.</text>
</comment>
<keyword evidence="1 7" id="KW-0004">4Fe-4S</keyword>
<feature type="binding site" evidence="7">
    <location>
        <position position="68"/>
    </location>
    <ligand>
        <name>[4Fe-4S] cluster</name>
        <dbReference type="ChEBI" id="CHEBI:49883"/>
        <note>4Fe-4S-S-AdoMet</note>
    </ligand>
</feature>
<dbReference type="InterPro" id="IPR010722">
    <property type="entry name" value="BATS_dom"/>
</dbReference>
<comment type="caution">
    <text evidence="10">The sequence shown here is derived from an EMBL/GenBank/DDBJ whole genome shotgun (WGS) entry which is preliminary data.</text>
</comment>
<dbReference type="SFLD" id="SFLDG01082">
    <property type="entry name" value="B12-binding_domain_containing"/>
    <property type="match status" value="1"/>
</dbReference>
<feature type="binding site" evidence="7">
    <location>
        <position position="64"/>
    </location>
    <ligand>
        <name>[4Fe-4S] cluster</name>
        <dbReference type="ChEBI" id="CHEBI:49883"/>
        <note>4Fe-4S-S-AdoMet</note>
    </ligand>
</feature>
<evidence type="ECO:0000256" key="4">
    <source>
        <dbReference type="ARBA" id="ARBA00023004"/>
    </source>
</evidence>
<keyword evidence="2 7" id="KW-0949">S-adenosyl-L-methionine</keyword>
<dbReference type="InterPro" id="IPR034422">
    <property type="entry name" value="HydE/PylB-like"/>
</dbReference>